<organism evidence="3">
    <name type="scientific">Hellea balneolensis</name>
    <dbReference type="NCBI Taxonomy" id="287478"/>
    <lineage>
        <taxon>Bacteria</taxon>
        <taxon>Pseudomonadati</taxon>
        <taxon>Pseudomonadota</taxon>
        <taxon>Alphaproteobacteria</taxon>
        <taxon>Maricaulales</taxon>
        <taxon>Robiginitomaculaceae</taxon>
        <taxon>Hellea</taxon>
    </lineage>
</organism>
<evidence type="ECO:0000256" key="1">
    <source>
        <dbReference type="ARBA" id="ARBA00022723"/>
    </source>
</evidence>
<reference evidence="3" key="1">
    <citation type="journal article" date="2020" name="mSystems">
        <title>Genome- and Community-Level Interaction Insights into Carbon Utilization and Element Cycling Functions of Hydrothermarchaeota in Hydrothermal Sediment.</title>
        <authorList>
            <person name="Zhou Z."/>
            <person name="Liu Y."/>
            <person name="Xu W."/>
            <person name="Pan J."/>
            <person name="Luo Z.H."/>
            <person name="Li M."/>
        </authorList>
    </citation>
    <scope>NUCLEOTIDE SEQUENCE [LARGE SCALE GENOMIC DNA]</scope>
    <source>
        <strain evidence="3">HyVt-485</strain>
    </source>
</reference>
<evidence type="ECO:0000313" key="3">
    <source>
        <dbReference type="EMBL" id="HHL43364.1"/>
    </source>
</evidence>
<protein>
    <submittedName>
        <fullName evidence="3">FAA hydrolase family protein</fullName>
    </submittedName>
</protein>
<keyword evidence="3" id="KW-0378">Hydrolase</keyword>
<name>A0A7C5R108_9PROT</name>
<dbReference type="PANTHER" id="PTHR11820:SF90">
    <property type="entry name" value="FLUTATHIONE S-TRANSFERASE"/>
    <property type="match status" value="1"/>
</dbReference>
<gene>
    <name evidence="3" type="ORF">ENJ42_07100</name>
</gene>
<sequence>MKTFVIDSAPIKSLPIKNGNSRFPVRRIYCVGKNYKNHIAEMGGNPQRSTPVFFTKSRETIVETGAFIPYPPQTKNLHHEVELVVAMQSATEIFGYGVGLDMTRRDLQARAKEKGGPWDMAKNFDHSAPCSALTPAAEFDGLKQATITLEKNGETVQRSTLDQMIWSVEDILAHLAQTVTLTAGDLIFSGTPEGVGPVIKGDHLAARIDGLCGLDVEYV</sequence>
<evidence type="ECO:0000259" key="2">
    <source>
        <dbReference type="Pfam" id="PF01557"/>
    </source>
</evidence>
<feature type="domain" description="Fumarylacetoacetase-like C-terminal" evidence="2">
    <location>
        <begin position="28"/>
        <end position="212"/>
    </location>
</feature>
<dbReference type="Proteomes" id="UP000885830">
    <property type="component" value="Unassembled WGS sequence"/>
</dbReference>
<dbReference type="InterPro" id="IPR011234">
    <property type="entry name" value="Fumarylacetoacetase-like_C"/>
</dbReference>
<keyword evidence="1" id="KW-0479">Metal-binding</keyword>
<dbReference type="GO" id="GO:0046872">
    <property type="term" value="F:metal ion binding"/>
    <property type="evidence" value="ECO:0007669"/>
    <property type="project" value="UniProtKB-KW"/>
</dbReference>
<dbReference type="AlphaFoldDB" id="A0A7C5R108"/>
<proteinExistence type="predicted"/>
<dbReference type="Pfam" id="PF01557">
    <property type="entry name" value="FAA_hydrolase"/>
    <property type="match status" value="1"/>
</dbReference>
<dbReference type="InterPro" id="IPR036663">
    <property type="entry name" value="Fumarylacetoacetase_C_sf"/>
</dbReference>
<dbReference type="Gene3D" id="3.90.850.10">
    <property type="entry name" value="Fumarylacetoacetase-like, C-terminal domain"/>
    <property type="match status" value="1"/>
</dbReference>
<dbReference type="GO" id="GO:0018773">
    <property type="term" value="F:acetylpyruvate hydrolase activity"/>
    <property type="evidence" value="ECO:0007669"/>
    <property type="project" value="TreeGrafter"/>
</dbReference>
<dbReference type="SUPFAM" id="SSF56529">
    <property type="entry name" value="FAH"/>
    <property type="match status" value="1"/>
</dbReference>
<comment type="caution">
    <text evidence="3">The sequence shown here is derived from an EMBL/GenBank/DDBJ whole genome shotgun (WGS) entry which is preliminary data.</text>
</comment>
<dbReference type="EMBL" id="DRMJ01000368">
    <property type="protein sequence ID" value="HHL43364.1"/>
    <property type="molecule type" value="Genomic_DNA"/>
</dbReference>
<accession>A0A7C5R108</accession>
<dbReference type="PANTHER" id="PTHR11820">
    <property type="entry name" value="ACYLPYRUVASE"/>
    <property type="match status" value="1"/>
</dbReference>